<proteinExistence type="predicted"/>
<name>A0A2Z7AJ65_9LAMI</name>
<evidence type="ECO:0000313" key="2">
    <source>
        <dbReference type="EMBL" id="KZV21180.1"/>
    </source>
</evidence>
<dbReference type="EMBL" id="KV014928">
    <property type="protein sequence ID" value="KZV21180.1"/>
    <property type="molecule type" value="Genomic_DNA"/>
</dbReference>
<protein>
    <submittedName>
        <fullName evidence="2">Uncharacterized protein</fullName>
    </submittedName>
</protein>
<feature type="compositionally biased region" description="Polar residues" evidence="1">
    <location>
        <begin position="34"/>
        <end position="45"/>
    </location>
</feature>
<dbReference type="Proteomes" id="UP000250235">
    <property type="component" value="Unassembled WGS sequence"/>
</dbReference>
<organism evidence="2 3">
    <name type="scientific">Dorcoceras hygrometricum</name>
    <dbReference type="NCBI Taxonomy" id="472368"/>
    <lineage>
        <taxon>Eukaryota</taxon>
        <taxon>Viridiplantae</taxon>
        <taxon>Streptophyta</taxon>
        <taxon>Embryophyta</taxon>
        <taxon>Tracheophyta</taxon>
        <taxon>Spermatophyta</taxon>
        <taxon>Magnoliopsida</taxon>
        <taxon>eudicotyledons</taxon>
        <taxon>Gunneridae</taxon>
        <taxon>Pentapetalae</taxon>
        <taxon>asterids</taxon>
        <taxon>lamiids</taxon>
        <taxon>Lamiales</taxon>
        <taxon>Gesneriaceae</taxon>
        <taxon>Didymocarpoideae</taxon>
        <taxon>Trichosporeae</taxon>
        <taxon>Loxocarpinae</taxon>
        <taxon>Dorcoceras</taxon>
    </lineage>
</organism>
<dbReference type="AlphaFoldDB" id="A0A2Z7AJ65"/>
<reference evidence="2 3" key="1">
    <citation type="journal article" date="2015" name="Proc. Natl. Acad. Sci. U.S.A.">
        <title>The resurrection genome of Boea hygrometrica: A blueprint for survival of dehydration.</title>
        <authorList>
            <person name="Xiao L."/>
            <person name="Yang G."/>
            <person name="Zhang L."/>
            <person name="Yang X."/>
            <person name="Zhao S."/>
            <person name="Ji Z."/>
            <person name="Zhou Q."/>
            <person name="Hu M."/>
            <person name="Wang Y."/>
            <person name="Chen M."/>
            <person name="Xu Y."/>
            <person name="Jin H."/>
            <person name="Xiao X."/>
            <person name="Hu G."/>
            <person name="Bao F."/>
            <person name="Hu Y."/>
            <person name="Wan P."/>
            <person name="Li L."/>
            <person name="Deng X."/>
            <person name="Kuang T."/>
            <person name="Xiang C."/>
            <person name="Zhu J.K."/>
            <person name="Oliver M.J."/>
            <person name="He Y."/>
        </authorList>
    </citation>
    <scope>NUCLEOTIDE SEQUENCE [LARGE SCALE GENOMIC DNA]</scope>
    <source>
        <strain evidence="3">cv. XS01</strain>
    </source>
</reference>
<feature type="region of interest" description="Disordered" evidence="1">
    <location>
        <begin position="14"/>
        <end position="45"/>
    </location>
</feature>
<sequence length="91" mass="9972">MDAARLLIQLSDDSAESGGDAVRTVERSREESVGDSTEISSDANLTKQVPEPLPRRRKRFRSIVDIYSATSPITKIKGNLSIPAPIDSKYP</sequence>
<keyword evidence="3" id="KW-1185">Reference proteome</keyword>
<feature type="compositionally biased region" description="Basic and acidic residues" evidence="1">
    <location>
        <begin position="23"/>
        <end position="32"/>
    </location>
</feature>
<evidence type="ECO:0000313" key="3">
    <source>
        <dbReference type="Proteomes" id="UP000250235"/>
    </source>
</evidence>
<evidence type="ECO:0000256" key="1">
    <source>
        <dbReference type="SAM" id="MobiDB-lite"/>
    </source>
</evidence>
<dbReference type="OrthoDB" id="1739516at2759"/>
<accession>A0A2Z7AJ65</accession>
<gene>
    <name evidence="2" type="ORF">F511_24744</name>
</gene>
<dbReference type="PANTHER" id="PTHR35167:SF3">
    <property type="entry name" value="OS05G0216466 PROTEIN"/>
    <property type="match status" value="1"/>
</dbReference>
<dbReference type="PANTHER" id="PTHR35167">
    <property type="entry name" value="OS05G0216466 PROTEIN"/>
    <property type="match status" value="1"/>
</dbReference>